<dbReference type="GO" id="GO:0051537">
    <property type="term" value="F:2 iron, 2 sulfur cluster binding"/>
    <property type="evidence" value="ECO:0007669"/>
    <property type="project" value="UniProtKB-KW"/>
</dbReference>
<dbReference type="InterPro" id="IPR047057">
    <property type="entry name" value="MerR_fam"/>
</dbReference>
<evidence type="ECO:0000313" key="9">
    <source>
        <dbReference type="EMBL" id="QBC43044.1"/>
    </source>
</evidence>
<feature type="domain" description="HTH merR-type" evidence="8">
    <location>
        <begin position="4"/>
        <end position="72"/>
    </location>
</feature>
<evidence type="ECO:0000313" key="10">
    <source>
        <dbReference type="Proteomes" id="UP000515917"/>
    </source>
</evidence>
<proteinExistence type="predicted"/>
<dbReference type="CDD" id="cd01110">
    <property type="entry name" value="HTH_SoxR"/>
    <property type="match status" value="1"/>
</dbReference>
<sequence length="154" mass="16840">MTTLISIGTLAKRSGVKASALRFYESKDLISSVRSSGQTRQFPREVLRRVAFIRVAQNVGLSLEEISAALASLPQQRTPTPEDWAQLSQSWRPMLQARIDALCALQTLLDSCIGCGCLSLQKCSLYNADDQARHLGSGPRFLMGDSAADLVLKE</sequence>
<dbReference type="EMBL" id="CP025781">
    <property type="protein sequence ID" value="QBC43044.1"/>
    <property type="molecule type" value="Genomic_DNA"/>
</dbReference>
<dbReference type="PROSITE" id="PS00552">
    <property type="entry name" value="HTH_MERR_1"/>
    <property type="match status" value="1"/>
</dbReference>
<dbReference type="Pfam" id="PF09278">
    <property type="entry name" value="MerR-DNA-bind"/>
    <property type="match status" value="1"/>
</dbReference>
<accession>A0A7G3G768</accession>
<dbReference type="GO" id="GO:0046872">
    <property type="term" value="F:metal ion binding"/>
    <property type="evidence" value="ECO:0007669"/>
    <property type="project" value="UniProtKB-KW"/>
</dbReference>
<evidence type="ECO:0000256" key="3">
    <source>
        <dbReference type="ARBA" id="ARBA00023004"/>
    </source>
</evidence>
<gene>
    <name evidence="9" type="primary">soxR</name>
    <name evidence="9" type="ORF">C1H71_05415</name>
</gene>
<dbReference type="AlphaFoldDB" id="A0A7G3G768"/>
<dbReference type="PANTHER" id="PTHR30204:SF0">
    <property type="entry name" value="REDOX-SENSITIVE TRANSCRIPTIONAL ACTIVATOR SOXR"/>
    <property type="match status" value="1"/>
</dbReference>
<dbReference type="SMART" id="SM00422">
    <property type="entry name" value="HTH_MERR"/>
    <property type="match status" value="1"/>
</dbReference>
<protein>
    <submittedName>
        <fullName evidence="9">Redox-sensitive transcriptional activator SoxR</fullName>
    </submittedName>
</protein>
<dbReference type="GO" id="GO:0003677">
    <property type="term" value="F:DNA binding"/>
    <property type="evidence" value="ECO:0007669"/>
    <property type="project" value="UniProtKB-KW"/>
</dbReference>
<dbReference type="Gene3D" id="1.10.1660.10">
    <property type="match status" value="1"/>
</dbReference>
<dbReference type="PRINTS" id="PR00040">
    <property type="entry name" value="HTHMERR"/>
</dbReference>
<dbReference type="SUPFAM" id="SSF46955">
    <property type="entry name" value="Putative DNA-binding domain"/>
    <property type="match status" value="1"/>
</dbReference>
<dbReference type="NCBIfam" id="TIGR01950">
    <property type="entry name" value="SoxR"/>
    <property type="match status" value="1"/>
</dbReference>
<dbReference type="PANTHER" id="PTHR30204">
    <property type="entry name" value="REDOX-CYCLING DRUG-SENSING TRANSCRIPTIONAL ACTIVATOR SOXR"/>
    <property type="match status" value="1"/>
</dbReference>
<dbReference type="GO" id="GO:0003700">
    <property type="term" value="F:DNA-binding transcription factor activity"/>
    <property type="evidence" value="ECO:0007669"/>
    <property type="project" value="InterPro"/>
</dbReference>
<dbReference type="RefSeq" id="WP_130105652.1">
    <property type="nucleotide sequence ID" value="NZ_CP025781.1"/>
</dbReference>
<dbReference type="InterPro" id="IPR000551">
    <property type="entry name" value="MerR-type_HTH_dom"/>
</dbReference>
<evidence type="ECO:0000256" key="6">
    <source>
        <dbReference type="ARBA" id="ARBA00023125"/>
    </source>
</evidence>
<dbReference type="InterPro" id="IPR015358">
    <property type="entry name" value="Tscrpt_reg_MerR_DNA-bd"/>
</dbReference>
<name>A0A7G3G768_9NEIS</name>
<evidence type="ECO:0000259" key="8">
    <source>
        <dbReference type="PROSITE" id="PS50937"/>
    </source>
</evidence>
<keyword evidence="10" id="KW-1185">Reference proteome</keyword>
<dbReference type="PROSITE" id="PS50937">
    <property type="entry name" value="HTH_MERR_2"/>
    <property type="match status" value="1"/>
</dbReference>
<keyword evidence="3" id="KW-0408">Iron</keyword>
<keyword evidence="6" id="KW-0238">DNA-binding</keyword>
<keyword evidence="2" id="KW-0479">Metal-binding</keyword>
<evidence type="ECO:0000256" key="1">
    <source>
        <dbReference type="ARBA" id="ARBA00022714"/>
    </source>
</evidence>
<evidence type="ECO:0000256" key="2">
    <source>
        <dbReference type="ARBA" id="ARBA00022723"/>
    </source>
</evidence>
<dbReference type="Proteomes" id="UP000515917">
    <property type="component" value="Chromosome"/>
</dbReference>
<evidence type="ECO:0000256" key="4">
    <source>
        <dbReference type="ARBA" id="ARBA00023014"/>
    </source>
</evidence>
<dbReference type="KEGG" id="ifl:C1H71_05415"/>
<dbReference type="InterPro" id="IPR010211">
    <property type="entry name" value="Redox-sen_tscrpt-act_SoxR"/>
</dbReference>
<dbReference type="InterPro" id="IPR009061">
    <property type="entry name" value="DNA-bd_dom_put_sf"/>
</dbReference>
<keyword evidence="1" id="KW-0001">2Fe-2S</keyword>
<keyword evidence="7" id="KW-0804">Transcription</keyword>
<keyword evidence="4" id="KW-0411">Iron-sulfur</keyword>
<dbReference type="GO" id="GO:0006979">
    <property type="term" value="P:response to oxidative stress"/>
    <property type="evidence" value="ECO:0007669"/>
    <property type="project" value="InterPro"/>
</dbReference>
<organism evidence="9 10">
    <name type="scientific">Iodobacter fluviatilis</name>
    <dbReference type="NCBI Taxonomy" id="537"/>
    <lineage>
        <taxon>Bacteria</taxon>
        <taxon>Pseudomonadati</taxon>
        <taxon>Pseudomonadota</taxon>
        <taxon>Betaproteobacteria</taxon>
        <taxon>Neisseriales</taxon>
        <taxon>Chitinibacteraceae</taxon>
        <taxon>Iodobacter</taxon>
    </lineage>
</organism>
<reference evidence="9 10" key="1">
    <citation type="submission" date="2018-01" db="EMBL/GenBank/DDBJ databases">
        <title>Genome sequence of Iodobacter sp. strain PCH194 isolated from Indian Trans-Himalaya.</title>
        <authorList>
            <person name="Kumar V."/>
            <person name="Thakur V."/>
            <person name="Kumar S."/>
            <person name="Singh D."/>
        </authorList>
    </citation>
    <scope>NUCLEOTIDE SEQUENCE [LARGE SCALE GENOMIC DNA]</scope>
    <source>
        <strain evidence="9 10">PCH194</strain>
    </source>
</reference>
<evidence type="ECO:0000256" key="7">
    <source>
        <dbReference type="ARBA" id="ARBA00023163"/>
    </source>
</evidence>
<keyword evidence="5" id="KW-0805">Transcription regulation</keyword>
<dbReference type="Pfam" id="PF00376">
    <property type="entry name" value="MerR"/>
    <property type="match status" value="1"/>
</dbReference>
<evidence type="ECO:0000256" key="5">
    <source>
        <dbReference type="ARBA" id="ARBA00023015"/>
    </source>
</evidence>